<reference evidence="1 2" key="1">
    <citation type="submission" date="2020-08" db="EMBL/GenBank/DDBJ databases">
        <title>Sequencing the genomes of 1000 actinobacteria strains.</title>
        <authorList>
            <person name="Klenk H.-P."/>
        </authorList>
    </citation>
    <scope>NUCLEOTIDE SEQUENCE [LARGE SCALE GENOMIC DNA]</scope>
    <source>
        <strain evidence="1 2">DSM 46659</strain>
    </source>
</reference>
<dbReference type="InterPro" id="IPR004211">
    <property type="entry name" value="Endonuclease_7"/>
</dbReference>
<gene>
    <name evidence="1" type="ORF">HNR23_002272</name>
</gene>
<dbReference type="SUPFAM" id="SSF54060">
    <property type="entry name" value="His-Me finger endonucleases"/>
    <property type="match status" value="1"/>
</dbReference>
<dbReference type="Gene3D" id="3.40.1800.10">
    <property type="entry name" value="His-Me finger endonucleases"/>
    <property type="match status" value="1"/>
</dbReference>
<dbReference type="EMBL" id="JACHDS010000001">
    <property type="protein sequence ID" value="MBB6172212.1"/>
    <property type="molecule type" value="Genomic_DNA"/>
</dbReference>
<organism evidence="1 2">
    <name type="scientific">Nocardiopsis mwathae</name>
    <dbReference type="NCBI Taxonomy" id="1472723"/>
    <lineage>
        <taxon>Bacteria</taxon>
        <taxon>Bacillati</taxon>
        <taxon>Actinomycetota</taxon>
        <taxon>Actinomycetes</taxon>
        <taxon>Streptosporangiales</taxon>
        <taxon>Nocardiopsidaceae</taxon>
        <taxon>Nocardiopsis</taxon>
    </lineage>
</organism>
<dbReference type="Proteomes" id="UP000546642">
    <property type="component" value="Unassembled WGS sequence"/>
</dbReference>
<sequence>MGGRMAPDRIVAAPPSYAPAARNPIPGAVPRGLDALPEHRRLLLVWRYALTFDQAGLDAWVRESSVYACPVRSGGSVAPRAIAGDDGRFHLWDEGRMVCGHRPVRARQDAPWKHEQHICWWTDGTCYRVHPPPGSEGRRRSLAWKVRPVGEPVDAALVPPQRRCPARCLVVWPMWLGGAGARGRARRALAEEFGPGCAACGGPGEFVDHDPFTGLVRGLLCCHCNAWIDECPHVAGCVWAGYLDHPPAVRLGLVYPDMGKCYAKTVERAQRAGWDPGLFAAVRARRLDAPCGG</sequence>
<evidence type="ECO:0000313" key="2">
    <source>
        <dbReference type="Proteomes" id="UP000546642"/>
    </source>
</evidence>
<proteinExistence type="predicted"/>
<dbReference type="RefSeq" id="WP_184075543.1">
    <property type="nucleotide sequence ID" value="NZ_JACHDS010000001.1"/>
</dbReference>
<dbReference type="InterPro" id="IPR038563">
    <property type="entry name" value="Endonuclease_7_sf"/>
</dbReference>
<protein>
    <recommendedName>
        <fullName evidence="3">Recombination endonuclease VII</fullName>
    </recommendedName>
</protein>
<evidence type="ECO:0008006" key="3">
    <source>
        <dbReference type="Google" id="ProtNLM"/>
    </source>
</evidence>
<dbReference type="AlphaFoldDB" id="A0A7W9YHG5"/>
<comment type="caution">
    <text evidence="1">The sequence shown here is derived from an EMBL/GenBank/DDBJ whole genome shotgun (WGS) entry which is preliminary data.</text>
</comment>
<dbReference type="InterPro" id="IPR044925">
    <property type="entry name" value="His-Me_finger_sf"/>
</dbReference>
<dbReference type="Pfam" id="PF02945">
    <property type="entry name" value="Endonuclease_7"/>
    <property type="match status" value="1"/>
</dbReference>
<accession>A0A7W9YHG5</accession>
<keyword evidence="2" id="KW-1185">Reference proteome</keyword>
<evidence type="ECO:0000313" key="1">
    <source>
        <dbReference type="EMBL" id="MBB6172212.1"/>
    </source>
</evidence>
<name>A0A7W9YHG5_9ACTN</name>